<evidence type="ECO:0000313" key="3">
    <source>
        <dbReference type="EMBL" id="QZD94083.1"/>
    </source>
</evidence>
<reference evidence="3 4" key="1">
    <citation type="submission" date="2021-08" db="EMBL/GenBank/DDBJ databases">
        <title>Comparative Genomics Analysis of the Genus Qipengyuania Reveals Extensive Genetic Diversity and Metabolic Versatility, Including the Description of Fifteen Novel Species.</title>
        <authorList>
            <person name="Liu Y."/>
        </authorList>
    </citation>
    <scope>NUCLEOTIDE SEQUENCE [LARGE SCALE GENOMIC DNA]</scope>
    <source>
        <strain evidence="3 4">1NDH1</strain>
    </source>
</reference>
<dbReference type="Pfam" id="PF18138">
    <property type="entry name" value="bacHORMA_1"/>
    <property type="match status" value="1"/>
</dbReference>
<dbReference type="Proteomes" id="UP000824321">
    <property type="component" value="Chromosome"/>
</dbReference>
<feature type="region of interest" description="Disordered" evidence="1">
    <location>
        <begin position="126"/>
        <end position="146"/>
    </location>
</feature>
<gene>
    <name evidence="3" type="ORF">K3136_08150</name>
</gene>
<sequence>MNTMTKTATYTKVDVANVVRRFKTDLFMIADSTGAITQDEAAAYAHDVEELAQNGYLHKVDLTLLSYGVEQRALCYTVDTDAGSLTSSRPGGVLWPRVPSPYLRIVLFYTAEYDDDAREAMRSRLHNSWSPTSADTSHSTLNSSGGRNYSSNAYGFQRKDWTQ</sequence>
<name>A0ABX9A440_9SPHN</name>
<dbReference type="EMBL" id="CP081294">
    <property type="protein sequence ID" value="QZD94083.1"/>
    <property type="molecule type" value="Genomic_DNA"/>
</dbReference>
<evidence type="ECO:0000313" key="4">
    <source>
        <dbReference type="Proteomes" id="UP000824321"/>
    </source>
</evidence>
<evidence type="ECO:0000256" key="1">
    <source>
        <dbReference type="SAM" id="MobiDB-lite"/>
    </source>
</evidence>
<keyword evidence="4" id="KW-1185">Reference proteome</keyword>
<dbReference type="RefSeq" id="WP_054525433.1">
    <property type="nucleotide sequence ID" value="NZ_CP081294.1"/>
</dbReference>
<dbReference type="InterPro" id="IPR041162">
    <property type="entry name" value="Bact_HORMA_1"/>
</dbReference>
<organism evidence="3 4">
    <name type="scientific">Qipengyuania gelatinilytica</name>
    <dbReference type="NCBI Taxonomy" id="2867231"/>
    <lineage>
        <taxon>Bacteria</taxon>
        <taxon>Pseudomonadati</taxon>
        <taxon>Pseudomonadota</taxon>
        <taxon>Alphaproteobacteria</taxon>
        <taxon>Sphingomonadales</taxon>
        <taxon>Erythrobacteraceae</taxon>
        <taxon>Qipengyuania</taxon>
    </lineage>
</organism>
<accession>A0ABX9A440</accession>
<feature type="domain" description="Bacterial HORMA" evidence="2">
    <location>
        <begin position="3"/>
        <end position="161"/>
    </location>
</feature>
<protein>
    <recommendedName>
        <fullName evidence="2">Bacterial HORMA domain-containing protein</fullName>
    </recommendedName>
</protein>
<evidence type="ECO:0000259" key="2">
    <source>
        <dbReference type="Pfam" id="PF18138"/>
    </source>
</evidence>
<proteinExistence type="predicted"/>